<evidence type="ECO:0000256" key="2">
    <source>
        <dbReference type="ARBA" id="ARBA00006683"/>
    </source>
</evidence>
<dbReference type="PANTHER" id="PTHR32309:SF13">
    <property type="entry name" value="FERRIC ENTEROBACTIN TRANSPORT PROTEIN FEPE"/>
    <property type="match status" value="1"/>
</dbReference>
<evidence type="ECO:0000313" key="9">
    <source>
        <dbReference type="EMBL" id="TWD98921.1"/>
    </source>
</evidence>
<feature type="domain" description="Polysaccharide chain length determinant N-terminal" evidence="8">
    <location>
        <begin position="17"/>
        <end position="76"/>
    </location>
</feature>
<comment type="subcellular location">
    <subcellularLocation>
        <location evidence="1">Cell membrane</location>
        <topology evidence="1">Multi-pass membrane protein</topology>
    </subcellularLocation>
</comment>
<dbReference type="GO" id="GO:0004713">
    <property type="term" value="F:protein tyrosine kinase activity"/>
    <property type="evidence" value="ECO:0007669"/>
    <property type="project" value="TreeGrafter"/>
</dbReference>
<feature type="transmembrane region" description="Helical" evidence="7">
    <location>
        <begin position="31"/>
        <end position="48"/>
    </location>
</feature>
<evidence type="ECO:0000256" key="3">
    <source>
        <dbReference type="ARBA" id="ARBA00022475"/>
    </source>
</evidence>
<accession>A0A561D653</accession>
<sequence length="245" mass="27456">MDNLQKMNRMNQRRPKEINLKELFLVIKRRSIIILLMTIIAGLAGYILNQSNVVPLYQSSSRIIIGADEESRKTLQVIVRDSSILDIVIKKMGLKETSDQLANKITVASLESSQVVSISVVDSNPIMASKIADITAEVFKEEVPKIVDKDYIRILSKAKVNPVPINPKNDNKMFYGVIGGLVIGIGAAFFLETLDDRIRSSKEIEEFLGVPVVGRIPKITRWNKKKAASKTKLDVKMRGETVDYK</sequence>
<keyword evidence="3" id="KW-1003">Cell membrane</keyword>
<feature type="transmembrane region" description="Helical" evidence="7">
    <location>
        <begin position="173"/>
        <end position="191"/>
    </location>
</feature>
<proteinExistence type="inferred from homology"/>
<dbReference type="GO" id="GO:0005886">
    <property type="term" value="C:plasma membrane"/>
    <property type="evidence" value="ECO:0007669"/>
    <property type="project" value="UniProtKB-SubCell"/>
</dbReference>
<gene>
    <name evidence="9" type="ORF">FB550_108177</name>
</gene>
<evidence type="ECO:0000256" key="5">
    <source>
        <dbReference type="ARBA" id="ARBA00022989"/>
    </source>
</evidence>
<evidence type="ECO:0000259" key="8">
    <source>
        <dbReference type="Pfam" id="PF02706"/>
    </source>
</evidence>
<comment type="caution">
    <text evidence="9">The sequence shown here is derived from an EMBL/GenBank/DDBJ whole genome shotgun (WGS) entry which is preliminary data.</text>
</comment>
<keyword evidence="5 7" id="KW-1133">Transmembrane helix</keyword>
<dbReference type="Proteomes" id="UP000319671">
    <property type="component" value="Unassembled WGS sequence"/>
</dbReference>
<dbReference type="InterPro" id="IPR003856">
    <property type="entry name" value="LPS_length_determ_N"/>
</dbReference>
<evidence type="ECO:0000256" key="6">
    <source>
        <dbReference type="ARBA" id="ARBA00023136"/>
    </source>
</evidence>
<evidence type="ECO:0000256" key="7">
    <source>
        <dbReference type="SAM" id="Phobius"/>
    </source>
</evidence>
<evidence type="ECO:0000256" key="4">
    <source>
        <dbReference type="ARBA" id="ARBA00022692"/>
    </source>
</evidence>
<comment type="similarity">
    <text evidence="2">Belongs to the CpsC/CapA family.</text>
</comment>
<organism evidence="9 10">
    <name type="scientific">Neobacillus bataviensis</name>
    <dbReference type="NCBI Taxonomy" id="220685"/>
    <lineage>
        <taxon>Bacteria</taxon>
        <taxon>Bacillati</taxon>
        <taxon>Bacillota</taxon>
        <taxon>Bacilli</taxon>
        <taxon>Bacillales</taxon>
        <taxon>Bacillaceae</taxon>
        <taxon>Neobacillus</taxon>
    </lineage>
</organism>
<keyword evidence="6 7" id="KW-0472">Membrane</keyword>
<keyword evidence="4 7" id="KW-0812">Transmembrane</keyword>
<evidence type="ECO:0000256" key="1">
    <source>
        <dbReference type="ARBA" id="ARBA00004651"/>
    </source>
</evidence>
<keyword evidence="10" id="KW-1185">Reference proteome</keyword>
<reference evidence="9 10" key="1">
    <citation type="submission" date="2019-06" db="EMBL/GenBank/DDBJ databases">
        <title>Sorghum-associated microbial communities from plants grown in Nebraska, USA.</title>
        <authorList>
            <person name="Schachtman D."/>
        </authorList>
    </citation>
    <scope>NUCLEOTIDE SEQUENCE [LARGE SCALE GENOMIC DNA]</scope>
    <source>
        <strain evidence="9 10">2482</strain>
    </source>
</reference>
<protein>
    <submittedName>
        <fullName evidence="9">Capsular polysaccharide biosynthesis protein</fullName>
    </submittedName>
</protein>
<evidence type="ECO:0000313" key="10">
    <source>
        <dbReference type="Proteomes" id="UP000319671"/>
    </source>
</evidence>
<dbReference type="AlphaFoldDB" id="A0A561D653"/>
<dbReference type="EMBL" id="VIVN01000008">
    <property type="protein sequence ID" value="TWD98921.1"/>
    <property type="molecule type" value="Genomic_DNA"/>
</dbReference>
<dbReference type="RefSeq" id="WP_144566354.1">
    <property type="nucleotide sequence ID" value="NZ_VIVN01000008.1"/>
</dbReference>
<dbReference type="PANTHER" id="PTHR32309">
    <property type="entry name" value="TYROSINE-PROTEIN KINASE"/>
    <property type="match status" value="1"/>
</dbReference>
<dbReference type="InterPro" id="IPR050445">
    <property type="entry name" value="Bact_polysacc_biosynth/exp"/>
</dbReference>
<name>A0A561D653_9BACI</name>
<dbReference type="Pfam" id="PF02706">
    <property type="entry name" value="Wzz"/>
    <property type="match status" value="1"/>
</dbReference>